<name>A0AA39YIB8_9PEZI</name>
<feature type="region of interest" description="Disordered" evidence="5">
    <location>
        <begin position="1"/>
        <end position="28"/>
    </location>
</feature>
<feature type="compositionally biased region" description="Low complexity" evidence="5">
    <location>
        <begin position="247"/>
        <end position="256"/>
    </location>
</feature>
<sequence>MPHNGAGSFLQIPQTPRSKTRFEDSDDEDIIDQLPYAEGRKATGSSLMVPTGLRSRSISPYSEPGSRVPGHRRTLSLAKPRQETKKSSFWDATKRFWDGNRGVILVGVAQLFGATMNLCTRLLELDEEHAMHPFQILFFRMGITTVCSMIYMWYTNVPDFPLGAKDVRLLLVLRGTTGFFGIFGMWWSFLYLPLAEATVITFLAISFTGYICHLVLKDPFTKREQIASFLALAGVVLIARPTSFFGSSETPSSTGPPEAPAPQADEDSTPSRRLIGVGISMIGVLGASGAYTFIRWIGNRAHPLISVTYFSVWSTIVSTAALLLAPALNIGQPAIRFALPASAVQWLLLLSLGLCGFIMQFMLTSGIGGKKSNKAMAMVYTHMLFAAGYDKFVFRHEMGILSLVGCGLIVGSALWAALSKKEKEEKHDAEQGGGNGGMEMEEGVPMLRRGNGEGGRSDDESENESEEIGDRREQVRR</sequence>
<feature type="transmembrane region" description="Helical" evidence="6">
    <location>
        <begin position="228"/>
        <end position="246"/>
    </location>
</feature>
<comment type="subcellular location">
    <subcellularLocation>
        <location evidence="1">Membrane</location>
        <topology evidence="1">Multi-pass membrane protein</topology>
    </subcellularLocation>
</comment>
<feature type="transmembrane region" description="Helical" evidence="6">
    <location>
        <begin position="400"/>
        <end position="418"/>
    </location>
</feature>
<feature type="transmembrane region" description="Helical" evidence="6">
    <location>
        <begin position="103"/>
        <end position="123"/>
    </location>
</feature>
<dbReference type="PANTHER" id="PTHR22911">
    <property type="entry name" value="ACYL-MALONYL CONDENSING ENZYME-RELATED"/>
    <property type="match status" value="1"/>
</dbReference>
<dbReference type="PANTHER" id="PTHR22911:SF6">
    <property type="entry name" value="SOLUTE CARRIER FAMILY 35 MEMBER G1"/>
    <property type="match status" value="1"/>
</dbReference>
<evidence type="ECO:0000256" key="2">
    <source>
        <dbReference type="ARBA" id="ARBA00022692"/>
    </source>
</evidence>
<dbReference type="SUPFAM" id="SSF103481">
    <property type="entry name" value="Multidrug resistance efflux transporter EmrE"/>
    <property type="match status" value="2"/>
</dbReference>
<evidence type="ECO:0000256" key="5">
    <source>
        <dbReference type="SAM" id="MobiDB-lite"/>
    </source>
</evidence>
<keyword evidence="9" id="KW-1185">Reference proteome</keyword>
<evidence type="ECO:0000313" key="9">
    <source>
        <dbReference type="Proteomes" id="UP001174936"/>
    </source>
</evidence>
<feature type="transmembrane region" description="Helical" evidence="6">
    <location>
        <begin position="306"/>
        <end position="331"/>
    </location>
</feature>
<feature type="region of interest" description="Disordered" evidence="5">
    <location>
        <begin position="247"/>
        <end position="270"/>
    </location>
</feature>
<feature type="transmembrane region" description="Helical" evidence="6">
    <location>
        <begin position="274"/>
        <end position="294"/>
    </location>
</feature>
<protein>
    <recommendedName>
        <fullName evidence="7">EamA domain-containing protein</fullName>
    </recommendedName>
</protein>
<evidence type="ECO:0000256" key="3">
    <source>
        <dbReference type="ARBA" id="ARBA00022989"/>
    </source>
</evidence>
<evidence type="ECO:0000256" key="4">
    <source>
        <dbReference type="ARBA" id="ARBA00023136"/>
    </source>
</evidence>
<dbReference type="GO" id="GO:0016020">
    <property type="term" value="C:membrane"/>
    <property type="evidence" value="ECO:0007669"/>
    <property type="project" value="UniProtKB-SubCell"/>
</dbReference>
<feature type="transmembrane region" description="Helical" evidence="6">
    <location>
        <begin position="135"/>
        <end position="155"/>
    </location>
</feature>
<evidence type="ECO:0000259" key="7">
    <source>
        <dbReference type="Pfam" id="PF00892"/>
    </source>
</evidence>
<gene>
    <name evidence="8" type="ORF">B0T16DRAFT_321267</name>
</gene>
<keyword evidence="3 6" id="KW-1133">Transmembrane helix</keyword>
<organism evidence="8 9">
    <name type="scientific">Cercophora newfieldiana</name>
    <dbReference type="NCBI Taxonomy" id="92897"/>
    <lineage>
        <taxon>Eukaryota</taxon>
        <taxon>Fungi</taxon>
        <taxon>Dikarya</taxon>
        <taxon>Ascomycota</taxon>
        <taxon>Pezizomycotina</taxon>
        <taxon>Sordariomycetes</taxon>
        <taxon>Sordariomycetidae</taxon>
        <taxon>Sordariales</taxon>
        <taxon>Lasiosphaeriaceae</taxon>
        <taxon>Cercophora</taxon>
    </lineage>
</organism>
<comment type="caution">
    <text evidence="8">The sequence shown here is derived from an EMBL/GenBank/DDBJ whole genome shotgun (WGS) entry which is preliminary data.</text>
</comment>
<dbReference type="AlphaFoldDB" id="A0AA39YIB8"/>
<dbReference type="InterPro" id="IPR037185">
    <property type="entry name" value="EmrE-like"/>
</dbReference>
<reference evidence="8" key="1">
    <citation type="submission" date="2023-06" db="EMBL/GenBank/DDBJ databases">
        <title>Genome-scale phylogeny and comparative genomics of the fungal order Sordariales.</title>
        <authorList>
            <consortium name="Lawrence Berkeley National Laboratory"/>
            <person name="Hensen N."/>
            <person name="Bonometti L."/>
            <person name="Westerberg I."/>
            <person name="Brannstrom I.O."/>
            <person name="Guillou S."/>
            <person name="Cros-Aarteil S."/>
            <person name="Calhoun S."/>
            <person name="Haridas S."/>
            <person name="Kuo A."/>
            <person name="Mondo S."/>
            <person name="Pangilinan J."/>
            <person name="Riley R."/>
            <person name="Labutti K."/>
            <person name="Andreopoulos B."/>
            <person name="Lipzen A."/>
            <person name="Chen C."/>
            <person name="Yanf M."/>
            <person name="Daum C."/>
            <person name="Ng V."/>
            <person name="Clum A."/>
            <person name="Steindorff A."/>
            <person name="Ohm R."/>
            <person name="Martin F."/>
            <person name="Silar P."/>
            <person name="Natvig D."/>
            <person name="Lalanne C."/>
            <person name="Gautier V."/>
            <person name="Ament-Velasquez S.L."/>
            <person name="Kruys A."/>
            <person name="Hutchinson M.I."/>
            <person name="Powell A.J."/>
            <person name="Barry K."/>
            <person name="Miller A.N."/>
            <person name="Grigoriev I.V."/>
            <person name="Debuchy R."/>
            <person name="Gladieux P."/>
            <person name="Thoren M.H."/>
            <person name="Johannesson H."/>
        </authorList>
    </citation>
    <scope>NUCLEOTIDE SEQUENCE</scope>
    <source>
        <strain evidence="8">SMH2532-1</strain>
    </source>
</reference>
<feature type="transmembrane region" description="Helical" evidence="6">
    <location>
        <begin position="343"/>
        <end position="363"/>
    </location>
</feature>
<feature type="transmembrane region" description="Helical" evidence="6">
    <location>
        <begin position="195"/>
        <end position="216"/>
    </location>
</feature>
<dbReference type="EMBL" id="JAULSV010000002">
    <property type="protein sequence ID" value="KAK0652077.1"/>
    <property type="molecule type" value="Genomic_DNA"/>
</dbReference>
<accession>A0AA39YIB8</accession>
<feature type="compositionally biased region" description="Basic and acidic residues" evidence="5">
    <location>
        <begin position="468"/>
        <end position="477"/>
    </location>
</feature>
<evidence type="ECO:0000256" key="1">
    <source>
        <dbReference type="ARBA" id="ARBA00004141"/>
    </source>
</evidence>
<dbReference type="Pfam" id="PF00892">
    <property type="entry name" value="EamA"/>
    <property type="match status" value="1"/>
</dbReference>
<feature type="transmembrane region" description="Helical" evidence="6">
    <location>
        <begin position="167"/>
        <end position="189"/>
    </location>
</feature>
<evidence type="ECO:0000256" key="6">
    <source>
        <dbReference type="SAM" id="Phobius"/>
    </source>
</evidence>
<feature type="region of interest" description="Disordered" evidence="5">
    <location>
        <begin position="424"/>
        <end position="477"/>
    </location>
</feature>
<dbReference type="Proteomes" id="UP001174936">
    <property type="component" value="Unassembled WGS sequence"/>
</dbReference>
<proteinExistence type="predicted"/>
<dbReference type="InterPro" id="IPR000620">
    <property type="entry name" value="EamA_dom"/>
</dbReference>
<evidence type="ECO:0000313" key="8">
    <source>
        <dbReference type="EMBL" id="KAK0652077.1"/>
    </source>
</evidence>
<keyword evidence="2 6" id="KW-0812">Transmembrane</keyword>
<feature type="domain" description="EamA" evidence="7">
    <location>
        <begin position="102"/>
        <end position="239"/>
    </location>
</feature>
<keyword evidence="4 6" id="KW-0472">Membrane</keyword>